<feature type="compositionally biased region" description="Basic and acidic residues" evidence="1">
    <location>
        <begin position="300"/>
        <end position="309"/>
    </location>
</feature>
<dbReference type="Proteomes" id="UP000019150">
    <property type="component" value="Chromosome"/>
</dbReference>
<evidence type="ECO:0000313" key="2">
    <source>
        <dbReference type="EMBL" id="AHH16559.1"/>
    </source>
</evidence>
<dbReference type="Pfam" id="PF07505">
    <property type="entry name" value="DUF5131"/>
    <property type="match status" value="1"/>
</dbReference>
<dbReference type="KEGG" id="nno:NONO_c17590"/>
<dbReference type="InterPro" id="IPR011101">
    <property type="entry name" value="DUF5131"/>
</dbReference>
<dbReference type="AlphaFoldDB" id="W5TBM3"/>
<reference evidence="2 3" key="1">
    <citation type="journal article" date="2014" name="Appl. Environ. Microbiol.">
        <title>Insights into the Microbial Degradation of Rubber and Gutta-Percha by Analysis of the Complete Genome of Nocardia nova SH22a.</title>
        <authorList>
            <person name="Luo Q."/>
            <person name="Hiessl S."/>
            <person name="Poehlein A."/>
            <person name="Daniel R."/>
            <person name="Steinbuchel A."/>
        </authorList>
    </citation>
    <scope>NUCLEOTIDE SEQUENCE [LARGE SCALE GENOMIC DNA]</scope>
    <source>
        <strain evidence="2">SH22a</strain>
    </source>
</reference>
<dbReference type="OrthoDB" id="9787478at2"/>
<keyword evidence="3" id="KW-1185">Reference proteome</keyword>
<evidence type="ECO:0000313" key="3">
    <source>
        <dbReference type="Proteomes" id="UP000019150"/>
    </source>
</evidence>
<gene>
    <name evidence="2" type="ORF">NONO_c17590</name>
</gene>
<dbReference type="RefSeq" id="WP_025348064.1">
    <property type="nucleotide sequence ID" value="NZ_CP006850.1"/>
</dbReference>
<evidence type="ECO:0000256" key="1">
    <source>
        <dbReference type="SAM" id="MobiDB-lite"/>
    </source>
</evidence>
<proteinExistence type="predicted"/>
<name>W5TBM3_9NOCA</name>
<accession>W5TBM3</accession>
<dbReference type="eggNOG" id="COG4422">
    <property type="taxonomic scope" value="Bacteria"/>
</dbReference>
<dbReference type="PATRIC" id="fig|1415166.3.peg.1782"/>
<organism evidence="2 3">
    <name type="scientific">Nocardia nova SH22a</name>
    <dbReference type="NCBI Taxonomy" id="1415166"/>
    <lineage>
        <taxon>Bacteria</taxon>
        <taxon>Bacillati</taxon>
        <taxon>Actinomycetota</taxon>
        <taxon>Actinomycetes</taxon>
        <taxon>Mycobacteriales</taxon>
        <taxon>Nocardiaceae</taxon>
        <taxon>Nocardia</taxon>
    </lineage>
</organism>
<protein>
    <submittedName>
        <fullName evidence="2">Putative bacteriophage protein</fullName>
    </submittedName>
</protein>
<sequence length="325" mass="37439">MSRIEWTDETWNPVTGCTRISEGCERCYIERTPPMRMAHRRFDGPQIGATTGVRLHPERLRRPVDWRKPRKVFVCSMADLFHDDVPDEFISRVFATMAVTEQHTFQVLTKRTARMRALLSSDRFRAYPFWLSDVWPLPNVWIGTSVESQKWADIRIPLLLDTPAAVRWISAEPLLGWVDLDKHLFPHRCPDGCRCRRPDDGDRHECACGGACADWSPRPALDWVVVGGESGPGARPMDPDWARDLRDQCIEAGVPFLFKQWGEHVTVDQMPEDTFRSWDSEYGTSGYGRDRQWRVGKRAAGRELDERTWDQYPEGPAREVVLGGE</sequence>
<feature type="region of interest" description="Disordered" evidence="1">
    <location>
        <begin position="300"/>
        <end position="325"/>
    </location>
</feature>
<dbReference type="EMBL" id="CP006850">
    <property type="protein sequence ID" value="AHH16559.1"/>
    <property type="molecule type" value="Genomic_DNA"/>
</dbReference>
<dbReference type="STRING" id="1415166.NONO_c17590"/>
<dbReference type="HOGENOM" id="CLU_054184_0_0_11"/>